<name>A0A2T1BYI5_9CYAN</name>
<dbReference type="EMBL" id="PVWJ01000133">
    <property type="protein sequence ID" value="PSB01071.1"/>
    <property type="molecule type" value="Genomic_DNA"/>
</dbReference>
<evidence type="ECO:0000256" key="2">
    <source>
        <dbReference type="SAM" id="SignalP"/>
    </source>
</evidence>
<reference evidence="3 4" key="1">
    <citation type="submission" date="2018-02" db="EMBL/GenBank/DDBJ databases">
        <authorList>
            <person name="Cohen D.B."/>
            <person name="Kent A.D."/>
        </authorList>
    </citation>
    <scope>NUCLEOTIDE SEQUENCE [LARGE SCALE GENOMIC DNA]</scope>
    <source>
        <strain evidence="3 4">CCAP 1448/3</strain>
    </source>
</reference>
<dbReference type="AlphaFoldDB" id="A0A2T1BYI5"/>
<evidence type="ECO:0000313" key="4">
    <source>
        <dbReference type="Proteomes" id="UP000238762"/>
    </source>
</evidence>
<proteinExistence type="predicted"/>
<dbReference type="RefSeq" id="WP_106290743.1">
    <property type="nucleotide sequence ID" value="NZ_CAWNTC010000167.1"/>
</dbReference>
<reference evidence="3 4" key="2">
    <citation type="submission" date="2018-03" db="EMBL/GenBank/DDBJ databases">
        <title>The ancient ancestry and fast evolution of plastids.</title>
        <authorList>
            <person name="Moore K.R."/>
            <person name="Magnabosco C."/>
            <person name="Momper L."/>
            <person name="Gold D.A."/>
            <person name="Bosak T."/>
            <person name="Fournier G.P."/>
        </authorList>
    </citation>
    <scope>NUCLEOTIDE SEQUENCE [LARGE SCALE GENOMIC DNA]</scope>
    <source>
        <strain evidence="3 4">CCAP 1448/3</strain>
    </source>
</reference>
<keyword evidence="4" id="KW-1185">Reference proteome</keyword>
<evidence type="ECO:0008006" key="5">
    <source>
        <dbReference type="Google" id="ProtNLM"/>
    </source>
</evidence>
<accession>A0A2T1BYI5</accession>
<feature type="signal peptide" evidence="2">
    <location>
        <begin position="1"/>
        <end position="26"/>
    </location>
</feature>
<dbReference type="Proteomes" id="UP000238762">
    <property type="component" value="Unassembled WGS sequence"/>
</dbReference>
<keyword evidence="2" id="KW-0732">Signal</keyword>
<comment type="caution">
    <text evidence="3">The sequence shown here is derived from an EMBL/GenBank/DDBJ whole genome shotgun (WGS) entry which is preliminary data.</text>
</comment>
<evidence type="ECO:0000256" key="1">
    <source>
        <dbReference type="SAM" id="MobiDB-lite"/>
    </source>
</evidence>
<feature type="region of interest" description="Disordered" evidence="1">
    <location>
        <begin position="126"/>
        <end position="172"/>
    </location>
</feature>
<feature type="chain" id="PRO_5015631546" description="DUF5666 domain-containing protein" evidence="2">
    <location>
        <begin position="27"/>
        <end position="172"/>
    </location>
</feature>
<organism evidence="3 4">
    <name type="scientific">Merismopedia glauca CCAP 1448/3</name>
    <dbReference type="NCBI Taxonomy" id="1296344"/>
    <lineage>
        <taxon>Bacteria</taxon>
        <taxon>Bacillati</taxon>
        <taxon>Cyanobacteriota</taxon>
        <taxon>Cyanophyceae</taxon>
        <taxon>Synechococcales</taxon>
        <taxon>Merismopediaceae</taxon>
        <taxon>Merismopedia</taxon>
    </lineage>
</organism>
<protein>
    <recommendedName>
        <fullName evidence="5">DUF5666 domain-containing protein</fullName>
    </recommendedName>
</protein>
<sequence length="172" mass="17908">MVKIQTWAAIILASGLSLSAIAPVIAEDLNSPSPTESTSVNSNSESIKGTIKSIIGQLVIVELANGGTTTLSFSKEEIGTYNLRPGMYLVATQTNGVTVIDSVSYATATTSESSTANRILNLKAPEVRMETSSETTTSGSTTTYTNSSTSVDNSVETSPTPATLPATPRALW</sequence>
<feature type="compositionally biased region" description="Low complexity" evidence="1">
    <location>
        <begin position="132"/>
        <end position="172"/>
    </location>
</feature>
<evidence type="ECO:0000313" key="3">
    <source>
        <dbReference type="EMBL" id="PSB01071.1"/>
    </source>
</evidence>
<gene>
    <name evidence="3" type="ORF">C7B64_20200</name>
</gene>